<evidence type="ECO:0000313" key="1">
    <source>
        <dbReference type="EMBL" id="RSL65635.1"/>
    </source>
</evidence>
<accession>A0A428QK27</accession>
<protein>
    <submittedName>
        <fullName evidence="1">Uncharacterized protein</fullName>
    </submittedName>
</protein>
<reference evidence="1 2" key="1">
    <citation type="submission" date="2017-06" db="EMBL/GenBank/DDBJ databases">
        <title>Comparative genomic analysis of Ambrosia Fusariam Clade fungi.</title>
        <authorList>
            <person name="Stajich J.E."/>
            <person name="Carrillo J."/>
            <person name="Kijimoto T."/>
            <person name="Eskalen A."/>
            <person name="O'Donnell K."/>
            <person name="Kasson M."/>
        </authorList>
    </citation>
    <scope>NUCLEOTIDE SEQUENCE [LARGE SCALE GENOMIC DNA]</scope>
    <source>
        <strain evidence="1 2">NRRL62584</strain>
    </source>
</reference>
<dbReference type="Proteomes" id="UP000288168">
    <property type="component" value="Unassembled WGS sequence"/>
</dbReference>
<organism evidence="1 2">
    <name type="scientific">Fusarium duplospermum</name>
    <dbReference type="NCBI Taxonomy" id="1325734"/>
    <lineage>
        <taxon>Eukaryota</taxon>
        <taxon>Fungi</taxon>
        <taxon>Dikarya</taxon>
        <taxon>Ascomycota</taxon>
        <taxon>Pezizomycotina</taxon>
        <taxon>Sordariomycetes</taxon>
        <taxon>Hypocreomycetidae</taxon>
        <taxon>Hypocreales</taxon>
        <taxon>Nectriaceae</taxon>
        <taxon>Fusarium</taxon>
        <taxon>Fusarium solani species complex</taxon>
    </lineage>
</organism>
<sequence>MMLSRGTIRDIQLIHFSRELPLLLFRIQSSSPQEKECLSDSKHAIDCLKVSLICISSEHCFISHQPPAITSTLVCT</sequence>
<dbReference type="EMBL" id="NKCI01000028">
    <property type="protein sequence ID" value="RSL65635.1"/>
    <property type="molecule type" value="Genomic_DNA"/>
</dbReference>
<gene>
    <name evidence="1" type="ORF">CEP54_004152</name>
</gene>
<comment type="caution">
    <text evidence="1">The sequence shown here is derived from an EMBL/GenBank/DDBJ whole genome shotgun (WGS) entry which is preliminary data.</text>
</comment>
<keyword evidence="2" id="KW-1185">Reference proteome</keyword>
<dbReference type="AlphaFoldDB" id="A0A428QK27"/>
<evidence type="ECO:0000313" key="2">
    <source>
        <dbReference type="Proteomes" id="UP000288168"/>
    </source>
</evidence>
<name>A0A428QK27_9HYPO</name>
<proteinExistence type="predicted"/>